<dbReference type="GO" id="GO:0009507">
    <property type="term" value="C:chloroplast"/>
    <property type="evidence" value="ECO:0007669"/>
    <property type="project" value="TreeGrafter"/>
</dbReference>
<dbReference type="PANTHER" id="PTHR37217">
    <property type="entry name" value="EXPRESSED PROTEIN"/>
    <property type="match status" value="1"/>
</dbReference>
<evidence type="ECO:0000313" key="1">
    <source>
        <dbReference type="EMBL" id="KAG0458301.1"/>
    </source>
</evidence>
<proteinExistence type="predicted"/>
<protein>
    <submittedName>
        <fullName evidence="1">Uncharacterized protein</fullName>
    </submittedName>
</protein>
<organism evidence="1 2">
    <name type="scientific">Vanilla planifolia</name>
    <name type="common">Vanilla</name>
    <dbReference type="NCBI Taxonomy" id="51239"/>
    <lineage>
        <taxon>Eukaryota</taxon>
        <taxon>Viridiplantae</taxon>
        <taxon>Streptophyta</taxon>
        <taxon>Embryophyta</taxon>
        <taxon>Tracheophyta</taxon>
        <taxon>Spermatophyta</taxon>
        <taxon>Magnoliopsida</taxon>
        <taxon>Liliopsida</taxon>
        <taxon>Asparagales</taxon>
        <taxon>Orchidaceae</taxon>
        <taxon>Vanilloideae</taxon>
        <taxon>Vanilleae</taxon>
        <taxon>Vanilla</taxon>
    </lineage>
</organism>
<dbReference type="Gene3D" id="3.40.50.150">
    <property type="entry name" value="Vaccinia Virus protein VP39"/>
    <property type="match status" value="1"/>
</dbReference>
<reference evidence="1 2" key="1">
    <citation type="journal article" date="2020" name="Nat. Food">
        <title>A phased Vanilla planifolia genome enables genetic improvement of flavour and production.</title>
        <authorList>
            <person name="Hasing T."/>
            <person name="Tang H."/>
            <person name="Brym M."/>
            <person name="Khazi F."/>
            <person name="Huang T."/>
            <person name="Chambers A.H."/>
        </authorList>
    </citation>
    <scope>NUCLEOTIDE SEQUENCE [LARGE SCALE GENOMIC DNA]</scope>
    <source>
        <tissue evidence="1">Leaf</tissue>
    </source>
</reference>
<dbReference type="Proteomes" id="UP000636800">
    <property type="component" value="Chromosome 12"/>
</dbReference>
<dbReference type="PANTHER" id="PTHR37217:SF1">
    <property type="entry name" value="EXPRESSED PROTEIN"/>
    <property type="match status" value="1"/>
</dbReference>
<name>A0A835PQD4_VANPL</name>
<accession>A0A835PQD4</accession>
<sequence>MIHVGLTSSSPIFLSATPQNRFQALASRPLSWQVLPRHALRSANVQSSHFSVYSSVSSDSSGATSLPVVDVIERDWSFLDVDTVNTNEERYRKADRVIAAGGIQNGSRVLVCMGSEFFVDRLVESAPTCELLLVAHESLLALAVIKEMYDSVRCWQGQITALPQRFTQFDAVFVCYFPGMGVSLDEFLGFVAGRCSPGARLLISFDQGREVVEGNHRQTYPDMVTADLPERNALEKAAADHAFHITEFVDEPTSYLAVLTFDGSGILAVVDRALV</sequence>
<dbReference type="EMBL" id="JADCNL010000012">
    <property type="protein sequence ID" value="KAG0458301.1"/>
    <property type="molecule type" value="Genomic_DNA"/>
</dbReference>
<comment type="caution">
    <text evidence="1">The sequence shown here is derived from an EMBL/GenBank/DDBJ whole genome shotgun (WGS) entry which is preliminary data.</text>
</comment>
<dbReference type="OrthoDB" id="1915143at2759"/>
<dbReference type="SUPFAM" id="SSF53335">
    <property type="entry name" value="S-adenosyl-L-methionine-dependent methyltransferases"/>
    <property type="match status" value="1"/>
</dbReference>
<gene>
    <name evidence="1" type="ORF">HPP92_023458</name>
</gene>
<evidence type="ECO:0000313" key="2">
    <source>
        <dbReference type="Proteomes" id="UP000636800"/>
    </source>
</evidence>
<keyword evidence="2" id="KW-1185">Reference proteome</keyword>
<dbReference type="AlphaFoldDB" id="A0A835PQD4"/>
<dbReference type="InterPro" id="IPR029063">
    <property type="entry name" value="SAM-dependent_MTases_sf"/>
</dbReference>